<evidence type="ECO:0000313" key="2">
    <source>
        <dbReference type="Proteomes" id="UP000023152"/>
    </source>
</evidence>
<sequence>MQVLSSHNDGSGHFGCLHTSLENAATNADQTSEWAFSVNVITFDCFFWGLESQTNVLPPSSFWKALTFGAATQVFITYEHIVLLLKRMLSLNTIGHCLQYFETFPATDYQKKKIYIEPGRQANKASSQKNYVGLFTCRLFCDAFYDKTVNVKKIVKLIVLHDFFSTTN</sequence>
<organism evidence="1 2">
    <name type="scientific">Reticulomyxa filosa</name>
    <dbReference type="NCBI Taxonomy" id="46433"/>
    <lineage>
        <taxon>Eukaryota</taxon>
        <taxon>Sar</taxon>
        <taxon>Rhizaria</taxon>
        <taxon>Retaria</taxon>
        <taxon>Foraminifera</taxon>
        <taxon>Monothalamids</taxon>
        <taxon>Reticulomyxidae</taxon>
        <taxon>Reticulomyxa</taxon>
    </lineage>
</organism>
<keyword evidence="2" id="KW-1185">Reference proteome</keyword>
<reference evidence="1 2" key="1">
    <citation type="journal article" date="2013" name="Curr. Biol.">
        <title>The Genome of the Foraminiferan Reticulomyxa filosa.</title>
        <authorList>
            <person name="Glockner G."/>
            <person name="Hulsmann N."/>
            <person name="Schleicher M."/>
            <person name="Noegel A.A."/>
            <person name="Eichinger L."/>
            <person name="Gallinger C."/>
            <person name="Pawlowski J."/>
            <person name="Sierra R."/>
            <person name="Euteneuer U."/>
            <person name="Pillet L."/>
            <person name="Moustafa A."/>
            <person name="Platzer M."/>
            <person name="Groth M."/>
            <person name="Szafranski K."/>
            <person name="Schliwa M."/>
        </authorList>
    </citation>
    <scope>NUCLEOTIDE SEQUENCE [LARGE SCALE GENOMIC DNA]</scope>
</reference>
<protein>
    <submittedName>
        <fullName evidence="1">Uncharacterized protein</fullName>
    </submittedName>
</protein>
<dbReference type="AlphaFoldDB" id="X6M972"/>
<dbReference type="EMBL" id="ASPP01023711">
    <property type="protein sequence ID" value="ETO10027.1"/>
    <property type="molecule type" value="Genomic_DNA"/>
</dbReference>
<name>X6M972_RETFI</name>
<evidence type="ECO:0000313" key="1">
    <source>
        <dbReference type="EMBL" id="ETO10027.1"/>
    </source>
</evidence>
<accession>X6M972</accession>
<dbReference type="Proteomes" id="UP000023152">
    <property type="component" value="Unassembled WGS sequence"/>
</dbReference>
<proteinExistence type="predicted"/>
<dbReference type="OrthoDB" id="10607372at2759"/>
<gene>
    <name evidence="1" type="ORF">RFI_27351</name>
</gene>
<comment type="caution">
    <text evidence="1">The sequence shown here is derived from an EMBL/GenBank/DDBJ whole genome shotgun (WGS) entry which is preliminary data.</text>
</comment>